<keyword evidence="2" id="KW-1185">Reference proteome</keyword>
<gene>
    <name evidence="1" type="ORF">F5144DRAFT_641863</name>
</gene>
<sequence length="875" mass="97089">MEVAGLALGVVGVAGILSTLKDVAELYSLFVDSRSIGRDYEMLDTKLDIERTMLLHWADRVGLLRNDYDPRLDIPNTQETVVRLNDLLPATSGPSVSQSEPSPTQELAAQSNISTRGIPHTAQDVVDQKYQDKILETLWFRTMEAREEEIKPAHAKTLNWALEPPDGKVQWDDLSEWLRSGEDIYWVSGKAGSGKSTLMKRLYHHPRTKELLTEWANGGRVTLASFFFWNLGTPEQKNQEGLSRSLLHQILSRHPSLIREALPGMWKELHITKATPSLPTLTETHHAFRTIATKTHTLNSNNNNNHKFCLLIDGLDEFTGDHRHAITFLQELTTNPGFKAIISSRPIPACVAAFEDLPTLPLHRLTHHDIATYVDATLTAHRAVQKLLKTRRHAVKARLLTQAIIEKSTGVFLWVVLACRAVLEGLVDGDGIDAVLPRVNELPPELEDMFKLMLARVNERYREQGAFTLRVCHAISGPDGPAWKYFGNRLGALPVALLCREGAEPGVALEEEDKEEIREELGGWLASRCGGLLVMGGEGHGGVAWVHRSVVEFLNGDGVWGLEYLRVDEGRPRIQAALSVYALHSLMQDNHDTRIIYNMWYCGALVVGARADAEDPEGRDHSLWQIGPYLRWLRQVEPMPPGTESQWPLKRLLVRHTDANQGVAHAALVLAAESGAINYMKAHPDFGEFCKPGVHMSCGCFPLFYHAAAHPLGFSIMSAHPPGPPSALRTTISFFLSLGADPNMPVAYRLSEPAGQTTYLDTPWRGWIGWARSVWAGPGDRAAVADIMAMFLAAGADPTEEVPAWILPYLADPKYRDTLAVSDAQLASAVSALRGEMLQVVQKGKQECKEEDGRPWLHSTARGTVYWGGEPDIET</sequence>
<accession>A0ACB7PHX9</accession>
<dbReference type="EMBL" id="JAGIZQ010000002">
    <property type="protein sequence ID" value="KAH6641125.1"/>
    <property type="molecule type" value="Genomic_DNA"/>
</dbReference>
<name>A0ACB7PHX9_9PEZI</name>
<organism evidence="1 2">
    <name type="scientific">Chaetomium tenue</name>
    <dbReference type="NCBI Taxonomy" id="1854479"/>
    <lineage>
        <taxon>Eukaryota</taxon>
        <taxon>Fungi</taxon>
        <taxon>Dikarya</taxon>
        <taxon>Ascomycota</taxon>
        <taxon>Pezizomycotina</taxon>
        <taxon>Sordariomycetes</taxon>
        <taxon>Sordariomycetidae</taxon>
        <taxon>Sordariales</taxon>
        <taxon>Chaetomiaceae</taxon>
        <taxon>Chaetomium</taxon>
    </lineage>
</organism>
<evidence type="ECO:0000313" key="2">
    <source>
        <dbReference type="Proteomes" id="UP000724584"/>
    </source>
</evidence>
<reference evidence="1 2" key="1">
    <citation type="journal article" date="2021" name="Nat. Commun.">
        <title>Genetic determinants of endophytism in the Arabidopsis root mycobiome.</title>
        <authorList>
            <person name="Mesny F."/>
            <person name="Miyauchi S."/>
            <person name="Thiergart T."/>
            <person name="Pickel B."/>
            <person name="Atanasova L."/>
            <person name="Karlsson M."/>
            <person name="Huettel B."/>
            <person name="Barry K.W."/>
            <person name="Haridas S."/>
            <person name="Chen C."/>
            <person name="Bauer D."/>
            <person name="Andreopoulos W."/>
            <person name="Pangilinan J."/>
            <person name="LaButti K."/>
            <person name="Riley R."/>
            <person name="Lipzen A."/>
            <person name="Clum A."/>
            <person name="Drula E."/>
            <person name="Henrissat B."/>
            <person name="Kohler A."/>
            <person name="Grigoriev I.V."/>
            <person name="Martin F.M."/>
            <person name="Hacquard S."/>
        </authorList>
    </citation>
    <scope>NUCLEOTIDE SEQUENCE [LARGE SCALE GENOMIC DNA]</scope>
    <source>
        <strain evidence="1 2">MPI-SDFR-AT-0079</strain>
    </source>
</reference>
<evidence type="ECO:0000313" key="1">
    <source>
        <dbReference type="EMBL" id="KAH6641125.1"/>
    </source>
</evidence>
<proteinExistence type="predicted"/>
<comment type="caution">
    <text evidence="1">The sequence shown here is derived from an EMBL/GenBank/DDBJ whole genome shotgun (WGS) entry which is preliminary data.</text>
</comment>
<dbReference type="Proteomes" id="UP000724584">
    <property type="component" value="Unassembled WGS sequence"/>
</dbReference>
<protein>
    <submittedName>
        <fullName evidence="1">Uncharacterized protein</fullName>
    </submittedName>
</protein>